<dbReference type="KEGG" id="vg:18563321"/>
<name>G3MBG5_9CAUD</name>
<sequence>MVNRGAYEKLADVQIKGGIIKDLVKQDIESISDIEIYHKKVKTGKRYFSRKKDVRVIKFIIRSEELFVIECMTKNLDLQELAGGNEYEIEYK</sequence>
<dbReference type="GeneID" id="18563321"/>
<dbReference type="Proteomes" id="UP000009273">
    <property type="component" value="Segment"/>
</dbReference>
<dbReference type="RefSeq" id="YP_009015406.1">
    <property type="nucleotide sequence ID" value="NC_023719.1"/>
</dbReference>
<accession>G3MBG5</accession>
<gene>
    <name evidence="1" type="primary">103</name>
    <name evidence="1" type="ORF">G_103</name>
</gene>
<proteinExistence type="predicted"/>
<organism evidence="1 2">
    <name type="scientific">Bacillus phage G</name>
    <dbReference type="NCBI Taxonomy" id="2884420"/>
    <lineage>
        <taxon>Viruses</taxon>
        <taxon>Duplodnaviria</taxon>
        <taxon>Heunggongvirae</taxon>
        <taxon>Uroviricota</taxon>
        <taxon>Caudoviricetes</taxon>
        <taxon>Donellivirus</taxon>
        <taxon>Donellivirus gee</taxon>
    </lineage>
</organism>
<dbReference type="EMBL" id="JN638751">
    <property type="protein sequence ID" value="AEO93365.1"/>
    <property type="molecule type" value="Genomic_DNA"/>
</dbReference>
<keyword evidence="2" id="KW-1185">Reference proteome</keyword>
<reference evidence="1 2" key="1">
    <citation type="submission" date="2011-09" db="EMBL/GenBank/DDBJ databases">
        <authorList>
            <person name="Pope W.H."/>
            <person name="Pedulla M.L."/>
            <person name="Ford M.E."/>
            <person name="Peebles C.L."/>
            <person name="Hatfull G.H."/>
            <person name="Hendrix R.W."/>
        </authorList>
    </citation>
    <scope>NUCLEOTIDE SEQUENCE [LARGE SCALE GENOMIC DNA]</scope>
    <source>
        <strain evidence="1">G</strain>
    </source>
</reference>
<protein>
    <submittedName>
        <fullName evidence="1">Gp103</fullName>
    </submittedName>
</protein>
<evidence type="ECO:0000313" key="2">
    <source>
        <dbReference type="Proteomes" id="UP000009273"/>
    </source>
</evidence>
<evidence type="ECO:0000313" key="1">
    <source>
        <dbReference type="EMBL" id="AEO93365.1"/>
    </source>
</evidence>